<name>A0ACB7CE45_9ASCO</name>
<keyword evidence="2" id="KW-1185">Reference proteome</keyword>
<gene>
    <name evidence="1" type="ORF">PORY_001314</name>
</gene>
<evidence type="ECO:0000313" key="1">
    <source>
        <dbReference type="EMBL" id="KAG4305144.1"/>
    </source>
</evidence>
<organism evidence="1 2">
    <name type="scientific">Pneumocystis oryctolagi</name>
    <dbReference type="NCBI Taxonomy" id="42067"/>
    <lineage>
        <taxon>Eukaryota</taxon>
        <taxon>Fungi</taxon>
        <taxon>Dikarya</taxon>
        <taxon>Ascomycota</taxon>
        <taxon>Taphrinomycotina</taxon>
        <taxon>Pneumocystomycetes</taxon>
        <taxon>Pneumocystaceae</taxon>
        <taxon>Pneumocystis</taxon>
    </lineage>
</organism>
<comment type="caution">
    <text evidence="1">The sequence shown here is derived from an EMBL/GenBank/DDBJ whole genome shotgun (WGS) entry which is preliminary data.</text>
</comment>
<dbReference type="Proteomes" id="UP000768646">
    <property type="component" value="Unassembled WGS sequence"/>
</dbReference>
<sequence length="658" mass="76230">MSDEYLDENFDVKSLRIADLRRILLEYNVDYPSSAKKQVLLDLFHKHVLSRQKAVSMAKQRVINDVHGKEDDNLNIKQVKQKITKKTVSERPENAKTSTFVRRSSTRGSLRKPENVHDTESGETFLEKSYPENVFSNQNLFQKGSPLYEVSVPISSQCLNDNVSSSSFAPFSKVSMEMPISNSDSHVPLKTQIQLSTDVDAFHSKPQKFMTKIEDLKTSKQFHAMAIRGKSSVYTDELQISEDKDLCSDIILQNDQANKKETLEVVQEKKDLDTGKDKEFSSVNKDSRVLCSKLKNNSKRSRKSLFVKFFVMFIFGMSIFVLAAIWREETIRLGYCGVETEGEHLFGSLEKYDFIVIPNMYSSIREKLPKVLLNNAFIYCRPCPSHAICYPNYKLLCEKDYIVTQNIFSINGLIPIPPSCVPDTEKLRKVHIIVNEAIQILRDKNAKLECGSIKLSKGEKEGILEEDLEKYLWEMKSPNINDEQFQELLLDAFEDIEKYDDILVEDDGYLDLIDQKDALNRHLLQIFHSDAPLENISDKDWYIIESRIICSIFFLFKIKSTFFLRKAYKSRISSLVCFSLQRLFDQKRSYISDPKSTYPYVAISHLRDDILINEFNADQRHKLWNKVEKVIENNSNVRTRLAEINGEWMRAWEWVGTT</sequence>
<accession>A0ACB7CE45</accession>
<reference evidence="1 2" key="1">
    <citation type="journal article" date="2021" name="Commun. Biol.">
        <title>Genomic insights into the host specific adaptation of the Pneumocystis genus.</title>
        <authorList>
            <person name="Cisse O.H."/>
            <person name="Ma L."/>
            <person name="Dekker J.P."/>
            <person name="Khil P.P."/>
            <person name="Youn J.-H."/>
            <person name="Brenchley J.M."/>
            <person name="Blair R."/>
            <person name="Pahar B."/>
            <person name="Chabe M."/>
            <person name="Van Rompay K.K.A."/>
            <person name="Keesler R."/>
            <person name="Sukura A."/>
            <person name="Hirsch V."/>
            <person name="Kutty G."/>
            <person name="Liu Y."/>
            <person name="Peng L."/>
            <person name="Chen J."/>
            <person name="Song J."/>
            <person name="Weissenbacher-Lang C."/>
            <person name="Xu J."/>
            <person name="Upham N.S."/>
            <person name="Stajich J.E."/>
            <person name="Cuomo C.A."/>
            <person name="Cushion M.T."/>
            <person name="Kovacs J.A."/>
        </authorList>
    </citation>
    <scope>NUCLEOTIDE SEQUENCE [LARGE SCALE GENOMIC DNA]</scope>
    <source>
        <strain evidence="1 2">RABM</strain>
    </source>
</reference>
<evidence type="ECO:0000313" key="2">
    <source>
        <dbReference type="Proteomes" id="UP000768646"/>
    </source>
</evidence>
<protein>
    <submittedName>
        <fullName evidence="1">Uncharacterized protein</fullName>
    </submittedName>
</protein>
<proteinExistence type="predicted"/>
<dbReference type="EMBL" id="JABTEG010000004">
    <property type="protein sequence ID" value="KAG4305144.1"/>
    <property type="molecule type" value="Genomic_DNA"/>
</dbReference>